<accession>A0AA46X137</accession>
<dbReference type="Gene3D" id="3.20.20.140">
    <property type="entry name" value="Metal-dependent hydrolases"/>
    <property type="match status" value="1"/>
</dbReference>
<proteinExistence type="predicted"/>
<dbReference type="InterPro" id="IPR011059">
    <property type="entry name" value="Metal-dep_hydrolase_composite"/>
</dbReference>
<dbReference type="Proteomes" id="UP001162740">
    <property type="component" value="Plasmid pGD02.2.1"/>
</dbReference>
<dbReference type="InterPro" id="IPR052349">
    <property type="entry name" value="Metallo-hydrolase_Enzymes"/>
</dbReference>
<dbReference type="AlphaFoldDB" id="A0AA46X137"/>
<keyword evidence="2" id="KW-0614">Plasmid</keyword>
<geneLocation type="plasmid" evidence="2 3">
    <name>pGD02.2.1</name>
</geneLocation>
<dbReference type="EMBL" id="CP083975">
    <property type="protein sequence ID" value="UZF48133.1"/>
    <property type="molecule type" value="Genomic_DNA"/>
</dbReference>
<feature type="domain" description="Amidohydrolase 3" evidence="1">
    <location>
        <begin position="190"/>
        <end position="317"/>
    </location>
</feature>
<reference evidence="2 3" key="1">
    <citation type="journal article" date="2021" name="Front. Microbiol.">
        <title>Bacterial Transformation of Aromatic Monomers in Softwood Black Liquor.</title>
        <authorList>
            <person name="Navas L.E."/>
            <person name="Dexter G."/>
            <person name="Liu J."/>
            <person name="Levy-Booth D."/>
            <person name="Cho M."/>
            <person name="Jang S.K."/>
            <person name="Mansfield S.D."/>
            <person name="Renneckar S."/>
            <person name="Mohn W.W."/>
            <person name="Eltis L.D."/>
        </authorList>
    </citation>
    <scope>NUCLEOTIDE SEQUENCE [LARGE SCALE GENOMIC DNA]</scope>
    <source>
        <strain evidence="2 3">GD02</strain>
    </source>
</reference>
<name>A0AA46X137_RHORH</name>
<dbReference type="Gene3D" id="2.30.40.10">
    <property type="entry name" value="Urease, subunit C, domain 1"/>
    <property type="match status" value="1"/>
</dbReference>
<organism evidence="2 3">
    <name type="scientific">Rhodococcus rhodochrous</name>
    <dbReference type="NCBI Taxonomy" id="1829"/>
    <lineage>
        <taxon>Bacteria</taxon>
        <taxon>Bacillati</taxon>
        <taxon>Actinomycetota</taxon>
        <taxon>Actinomycetes</taxon>
        <taxon>Mycobacteriales</taxon>
        <taxon>Nocardiaceae</taxon>
        <taxon>Rhodococcus</taxon>
    </lineage>
</organism>
<dbReference type="RefSeq" id="WP_229583503.1">
    <property type="nucleotide sequence ID" value="NZ_CP083975.1"/>
</dbReference>
<dbReference type="InterPro" id="IPR032466">
    <property type="entry name" value="Metal_Hydrolase"/>
</dbReference>
<protein>
    <submittedName>
        <fullName evidence="2">Amidohydrolase family protein</fullName>
    </submittedName>
</protein>
<evidence type="ECO:0000259" key="1">
    <source>
        <dbReference type="Pfam" id="PF07969"/>
    </source>
</evidence>
<evidence type="ECO:0000313" key="3">
    <source>
        <dbReference type="Proteomes" id="UP001162740"/>
    </source>
</evidence>
<dbReference type="SUPFAM" id="SSF51556">
    <property type="entry name" value="Metallo-dependent hydrolases"/>
    <property type="match status" value="1"/>
</dbReference>
<dbReference type="PANTHER" id="PTHR32027">
    <property type="entry name" value="CYTOSINE DEAMINASE"/>
    <property type="match status" value="1"/>
</dbReference>
<dbReference type="PANTHER" id="PTHR32027:SF9">
    <property type="entry name" value="BLL3847 PROTEIN"/>
    <property type="match status" value="1"/>
</dbReference>
<dbReference type="Pfam" id="PF07969">
    <property type="entry name" value="Amidohydro_3"/>
    <property type="match status" value="1"/>
</dbReference>
<dbReference type="InterPro" id="IPR013108">
    <property type="entry name" value="Amidohydro_3"/>
</dbReference>
<sequence length="422" mass="44850">MKSFVLHNTSLQGRTGLWTVTVDRGRVSTITPTPTDTILTPDSHTSVQSVDLGGHLLLPGMVDIHIHLDKAYQLVQLEELPSGRDQGIDAALALSAQLRNTLTLDTIAHNARRVLDTLISGGTVAARVHVEIGPNSDPATVRMHRDLADEYPELLLQLTAFAQYGTTTDPNALPQLEQALDDGCSVVAGCPYADADPIRHLDQMIALAKDRNLPLDLHLDLSDDPRALLLDEVVMRVEKAELQGQVLVGHVTTLTALSPERVRELATAAAGAGIAVAAIPSTDLYLSGRTTDTAPTRGVTRIVELLDAHVPVCLASNNYENAFTPVTMPSLTHAAWLASLTNHMGSTTAQLKLLDAISTVPRALLGPDVPGLAIGDVIGAAVFDTPSPVDVVRRAARPIALVSAHRGLRAVDRTPAEFAEGA</sequence>
<dbReference type="GO" id="GO:0016814">
    <property type="term" value="F:hydrolase activity, acting on carbon-nitrogen (but not peptide) bonds, in cyclic amidines"/>
    <property type="evidence" value="ECO:0007669"/>
    <property type="project" value="TreeGrafter"/>
</dbReference>
<gene>
    <name evidence="2" type="ORF">KUM34_027535</name>
</gene>
<evidence type="ECO:0000313" key="2">
    <source>
        <dbReference type="EMBL" id="UZF48133.1"/>
    </source>
</evidence>